<dbReference type="Gene3D" id="3.30.420.60">
    <property type="entry name" value="eRF1 domain 2"/>
    <property type="match status" value="1"/>
</dbReference>
<evidence type="ECO:0000256" key="1">
    <source>
        <dbReference type="ARBA" id="ARBA00004496"/>
    </source>
</evidence>
<dbReference type="OrthoDB" id="10254527at2759"/>
<dbReference type="HOGENOM" id="CLU_035759_2_1_1"/>
<keyword evidence="3" id="KW-0963">Cytoplasm</keyword>
<dbReference type="InterPro" id="IPR029064">
    <property type="entry name" value="Ribosomal_eL30-like_sf"/>
</dbReference>
<dbReference type="InterPro" id="IPR005142">
    <property type="entry name" value="eRF1_3"/>
</dbReference>
<dbReference type="Gene3D" id="3.30.1330.30">
    <property type="match status" value="1"/>
</dbReference>
<accession>B6JVD1</accession>
<dbReference type="GO" id="GO:0004045">
    <property type="term" value="F:peptidyl-tRNA hydrolase activity"/>
    <property type="evidence" value="ECO:0007669"/>
    <property type="project" value="EnsemblFungi"/>
</dbReference>
<dbReference type="RefSeq" id="XP_002171625.1">
    <property type="nucleotide sequence ID" value="XM_002171589.2"/>
</dbReference>
<dbReference type="GeneID" id="7049650"/>
<dbReference type="VEuPathDB" id="FungiDB:SJAG_00338"/>
<dbReference type="SUPFAM" id="SSF55481">
    <property type="entry name" value="N-terminal domain of eukaryotic peptide chain release factor subunit 1, ERF1"/>
    <property type="match status" value="1"/>
</dbReference>
<dbReference type="NCBIfam" id="TIGR03676">
    <property type="entry name" value="aRF1_eRF1"/>
    <property type="match status" value="1"/>
</dbReference>
<keyword evidence="8" id="KW-1185">Reference proteome</keyword>
<dbReference type="FunFam" id="3.30.1330.30:FF:000006">
    <property type="entry name" value="Peptide chain release factor subunit 1"/>
    <property type="match status" value="1"/>
</dbReference>
<sequence>MDQSSEQAEKAIQIWKIRRLVKQLVNCHGNGTSMISLIIPPRDQISKVSSMLAEEYGTASNIKSRVNRLSVLSAITSTRERLKLYNKVPPNGLVLYCGEVLMEGNKTRKLNIDFEPFKPINTSLYLCDNKFHTEPLAELLESDQRFGFIVMDGHQTLYGVVSGNTREVLQKFTVDLPKKHGRGGQSALRFARLRDEKRHNYVRKVAETAVTHFITDDKVNVAGIVLAGSADFKTELGQSDLFDQRLQAAIVRTVDVSYGGEAGFNQAIELAADTLANVKFVQEKKLIQRFFDEISMDTGKYCFGAIDTMNALQEGAVETLICFADLDLTRWEFKNSEGSTVVLYLTKEQEENDKTNSYLLDKNTGQEMELISQTPLLEWLAENYKNFGATLEFVSDRSQEGMQFVKGFGGIGAIMRYQLDLSLLDPESDEYYSD</sequence>
<dbReference type="InterPro" id="IPR005141">
    <property type="entry name" value="eRF1_2"/>
</dbReference>
<dbReference type="GO" id="GO:0005829">
    <property type="term" value="C:cytosol"/>
    <property type="evidence" value="ECO:0000318"/>
    <property type="project" value="GO_Central"/>
</dbReference>
<dbReference type="Pfam" id="PF03463">
    <property type="entry name" value="eRF1_1"/>
    <property type="match status" value="1"/>
</dbReference>
<dbReference type="OMA" id="GPGTEKM"/>
<evidence type="ECO:0000256" key="3">
    <source>
        <dbReference type="ARBA" id="ARBA00022490"/>
    </source>
</evidence>
<dbReference type="SUPFAM" id="SSF53137">
    <property type="entry name" value="Translational machinery components"/>
    <property type="match status" value="1"/>
</dbReference>
<dbReference type="GO" id="GO:0006353">
    <property type="term" value="P:DNA-templated transcription termination"/>
    <property type="evidence" value="ECO:0007669"/>
    <property type="project" value="EnsemblFungi"/>
</dbReference>
<evidence type="ECO:0000313" key="8">
    <source>
        <dbReference type="Proteomes" id="UP000001744"/>
    </source>
</evidence>
<dbReference type="GO" id="GO:0016149">
    <property type="term" value="F:translation release factor activity, codon specific"/>
    <property type="evidence" value="ECO:0000318"/>
    <property type="project" value="GO_Central"/>
</dbReference>
<dbReference type="JaponicusDB" id="SJAG_00338">
    <property type="gene designation" value="erf1"/>
</dbReference>
<dbReference type="Pfam" id="PF03465">
    <property type="entry name" value="eRF1_3"/>
    <property type="match status" value="1"/>
</dbReference>
<dbReference type="STRING" id="402676.B6JVD1"/>
<gene>
    <name evidence="7" type="primary">erf1</name>
    <name evidence="6" type="ORF">SJAG_00338</name>
</gene>
<evidence type="ECO:0000256" key="2">
    <source>
        <dbReference type="ARBA" id="ARBA00005326"/>
    </source>
</evidence>
<dbReference type="GO" id="GO:0018444">
    <property type="term" value="C:translation release factor complex"/>
    <property type="evidence" value="ECO:0000318"/>
    <property type="project" value="GO_Central"/>
</dbReference>
<dbReference type="SUPFAM" id="SSF55315">
    <property type="entry name" value="L30e-like"/>
    <property type="match status" value="1"/>
</dbReference>
<evidence type="ECO:0000313" key="7">
    <source>
        <dbReference type="JaponicusDB" id="SJAG_00338"/>
    </source>
</evidence>
<organism evidence="6 8">
    <name type="scientific">Schizosaccharomyces japonicus (strain yFS275 / FY16936)</name>
    <name type="common">Fission yeast</name>
    <dbReference type="NCBI Taxonomy" id="402676"/>
    <lineage>
        <taxon>Eukaryota</taxon>
        <taxon>Fungi</taxon>
        <taxon>Dikarya</taxon>
        <taxon>Ascomycota</taxon>
        <taxon>Taphrinomycotina</taxon>
        <taxon>Schizosaccharomycetes</taxon>
        <taxon>Schizosaccharomycetales</taxon>
        <taxon>Schizosaccharomycetaceae</taxon>
        <taxon>Schizosaccharomyces</taxon>
    </lineage>
</organism>
<dbReference type="FunFam" id="3.30.420.60:FF:000001">
    <property type="entry name" value="Eukaryotic peptide chain release factor subunit 1"/>
    <property type="match status" value="1"/>
</dbReference>
<dbReference type="GO" id="GO:0030695">
    <property type="term" value="F:GTPase regulator activity"/>
    <property type="evidence" value="ECO:0007669"/>
    <property type="project" value="EnsemblFungi"/>
</dbReference>
<dbReference type="PANTHER" id="PTHR10113">
    <property type="entry name" value="PEPTIDE CHAIN RELEASE FACTOR SUBUNIT 1"/>
    <property type="match status" value="1"/>
</dbReference>
<dbReference type="Pfam" id="PF03464">
    <property type="entry name" value="eRF1_2"/>
    <property type="match status" value="1"/>
</dbReference>
<dbReference type="InterPro" id="IPR042226">
    <property type="entry name" value="eFR1_2_sf"/>
</dbReference>
<evidence type="ECO:0000313" key="6">
    <source>
        <dbReference type="EMBL" id="EEB05332.1"/>
    </source>
</evidence>
<dbReference type="AlphaFoldDB" id="B6JVD1"/>
<dbReference type="GO" id="GO:0002184">
    <property type="term" value="P:cytoplasmic translational termination"/>
    <property type="evidence" value="ECO:0000318"/>
    <property type="project" value="GO_Central"/>
</dbReference>
<dbReference type="InterPro" id="IPR005140">
    <property type="entry name" value="eRF1_Pelota-like_N"/>
</dbReference>
<dbReference type="SMART" id="SM01194">
    <property type="entry name" value="eRF1_1"/>
    <property type="match status" value="1"/>
</dbReference>
<keyword evidence="4" id="KW-0648">Protein biosynthesis</keyword>
<dbReference type="Proteomes" id="UP000001744">
    <property type="component" value="Unassembled WGS sequence"/>
</dbReference>
<dbReference type="eggNOG" id="KOG0688">
    <property type="taxonomic scope" value="Eukaryota"/>
</dbReference>
<evidence type="ECO:0000256" key="4">
    <source>
        <dbReference type="ARBA" id="ARBA00022917"/>
    </source>
</evidence>
<dbReference type="GO" id="GO:1990825">
    <property type="term" value="F:sequence-specific mRNA binding"/>
    <property type="evidence" value="ECO:0000318"/>
    <property type="project" value="GO_Central"/>
</dbReference>
<dbReference type="InterPro" id="IPR004403">
    <property type="entry name" value="Peptide_chain-rel_eRF1/aRF1"/>
</dbReference>
<dbReference type="EMBL" id="KE651166">
    <property type="protein sequence ID" value="EEB05332.1"/>
    <property type="molecule type" value="Genomic_DNA"/>
</dbReference>
<dbReference type="GO" id="GO:0009302">
    <property type="term" value="P:sno(s)RNA transcription"/>
    <property type="evidence" value="ECO:0007669"/>
    <property type="project" value="EnsemblFungi"/>
</dbReference>
<protein>
    <submittedName>
        <fullName evidence="6">Translation release factor eRF1</fullName>
    </submittedName>
</protein>
<feature type="domain" description="eRF1/Pelota-like N-terminal" evidence="5">
    <location>
        <begin position="6"/>
        <end position="141"/>
    </location>
</feature>
<dbReference type="GO" id="GO:0010494">
    <property type="term" value="C:cytoplasmic stress granule"/>
    <property type="evidence" value="ECO:0007669"/>
    <property type="project" value="EnsemblFungi"/>
</dbReference>
<dbReference type="Gene3D" id="3.30.960.10">
    <property type="entry name" value="eRF1 domain 1"/>
    <property type="match status" value="1"/>
</dbReference>
<comment type="subcellular location">
    <subcellularLocation>
        <location evidence="1">Cytoplasm</location>
    </subcellularLocation>
</comment>
<name>B6JVD1_SCHJY</name>
<evidence type="ECO:0000259" key="5">
    <source>
        <dbReference type="SMART" id="SM01194"/>
    </source>
</evidence>
<dbReference type="FunFam" id="3.30.960.10:FF:000002">
    <property type="entry name" value="Eukaryotic peptide chain release factor subunit 1"/>
    <property type="match status" value="1"/>
</dbReference>
<reference evidence="6 8" key="1">
    <citation type="journal article" date="2011" name="Science">
        <title>Comparative functional genomics of the fission yeasts.</title>
        <authorList>
            <person name="Rhind N."/>
            <person name="Chen Z."/>
            <person name="Yassour M."/>
            <person name="Thompson D.A."/>
            <person name="Haas B.J."/>
            <person name="Habib N."/>
            <person name="Wapinski I."/>
            <person name="Roy S."/>
            <person name="Lin M.F."/>
            <person name="Heiman D.I."/>
            <person name="Young S.K."/>
            <person name="Furuya K."/>
            <person name="Guo Y."/>
            <person name="Pidoux A."/>
            <person name="Chen H.M."/>
            <person name="Robbertse B."/>
            <person name="Goldberg J.M."/>
            <person name="Aoki K."/>
            <person name="Bayne E.H."/>
            <person name="Berlin A.M."/>
            <person name="Desjardins C.A."/>
            <person name="Dobbs E."/>
            <person name="Dukaj L."/>
            <person name="Fan L."/>
            <person name="FitzGerald M.G."/>
            <person name="French C."/>
            <person name="Gujja S."/>
            <person name="Hansen K."/>
            <person name="Keifenheim D."/>
            <person name="Levin J.Z."/>
            <person name="Mosher R.A."/>
            <person name="Mueller C.A."/>
            <person name="Pfiffner J."/>
            <person name="Priest M."/>
            <person name="Russ C."/>
            <person name="Smialowska A."/>
            <person name="Swoboda P."/>
            <person name="Sykes S.M."/>
            <person name="Vaughn M."/>
            <person name="Vengrova S."/>
            <person name="Yoder R."/>
            <person name="Zeng Q."/>
            <person name="Allshire R."/>
            <person name="Baulcombe D."/>
            <person name="Birren B.W."/>
            <person name="Brown W."/>
            <person name="Ekwall K."/>
            <person name="Kellis M."/>
            <person name="Leatherwood J."/>
            <person name="Levin H."/>
            <person name="Margalit H."/>
            <person name="Martienssen R."/>
            <person name="Nieduszynski C.A."/>
            <person name="Spatafora J.W."/>
            <person name="Friedman N."/>
            <person name="Dalgaard J.Z."/>
            <person name="Baumann P."/>
            <person name="Niki H."/>
            <person name="Regev A."/>
            <person name="Nusbaum C."/>
        </authorList>
    </citation>
    <scope>NUCLEOTIDE SEQUENCE [LARGE SCALE GENOMIC DNA]</scope>
    <source>
        <strain evidence="8">yFS275 / FY16936</strain>
    </source>
</reference>
<dbReference type="InterPro" id="IPR024049">
    <property type="entry name" value="eRF1_1_sf"/>
</dbReference>
<comment type="similarity">
    <text evidence="2">Belongs to the eukaryotic release factor 1 family.</text>
</comment>
<proteinExistence type="inferred from homology"/>